<dbReference type="Gene3D" id="1.20.58.1000">
    <property type="entry name" value="Metal-sensitive repressor, helix protomer"/>
    <property type="match status" value="1"/>
</dbReference>
<dbReference type="AlphaFoldDB" id="A0A1F4XV18"/>
<dbReference type="Proteomes" id="UP000178091">
    <property type="component" value="Unassembled WGS sequence"/>
</dbReference>
<dbReference type="PANTHER" id="PTHR33677">
    <property type="entry name" value="TRANSCRIPTIONAL REPRESSOR FRMR-RELATED"/>
    <property type="match status" value="1"/>
</dbReference>
<proteinExistence type="predicted"/>
<name>A0A1F4XV18_9BACT</name>
<dbReference type="GO" id="GO:0046872">
    <property type="term" value="F:metal ion binding"/>
    <property type="evidence" value="ECO:0007669"/>
    <property type="project" value="InterPro"/>
</dbReference>
<sequence length="90" mass="10127">MKADMKKKALRRLSLIKGQLNGLTKMVDTERYCVDIITQSSAIKEALSGVEDLMLENHLTTHVVAQVKSGRSKKAVEEILKVYKLAQKKK</sequence>
<dbReference type="Pfam" id="PF02583">
    <property type="entry name" value="Trns_repr_metal"/>
    <property type="match status" value="1"/>
</dbReference>
<evidence type="ECO:0000313" key="2">
    <source>
        <dbReference type="Proteomes" id="UP000178091"/>
    </source>
</evidence>
<evidence type="ECO:0000313" key="1">
    <source>
        <dbReference type="EMBL" id="OGC84933.1"/>
    </source>
</evidence>
<dbReference type="EMBL" id="MEWW01000007">
    <property type="protein sequence ID" value="OGC84933.1"/>
    <property type="molecule type" value="Genomic_DNA"/>
</dbReference>
<comment type="caution">
    <text evidence="1">The sequence shown here is derived from an EMBL/GenBank/DDBJ whole genome shotgun (WGS) entry which is preliminary data.</text>
</comment>
<reference evidence="1 2" key="1">
    <citation type="journal article" date="2016" name="Nat. Commun.">
        <title>Thousands of microbial genomes shed light on interconnected biogeochemical processes in an aquifer system.</title>
        <authorList>
            <person name="Anantharaman K."/>
            <person name="Brown C.T."/>
            <person name="Hug L.A."/>
            <person name="Sharon I."/>
            <person name="Castelle C.J."/>
            <person name="Probst A.J."/>
            <person name="Thomas B.C."/>
            <person name="Singh A."/>
            <person name="Wilkins M.J."/>
            <person name="Karaoz U."/>
            <person name="Brodie E.L."/>
            <person name="Williams K.H."/>
            <person name="Hubbard S.S."/>
            <person name="Banfield J.F."/>
        </authorList>
    </citation>
    <scope>NUCLEOTIDE SEQUENCE [LARGE SCALE GENOMIC DNA]</scope>
</reference>
<dbReference type="GO" id="GO:0003677">
    <property type="term" value="F:DNA binding"/>
    <property type="evidence" value="ECO:0007669"/>
    <property type="project" value="InterPro"/>
</dbReference>
<accession>A0A1F4XV18</accession>
<gene>
    <name evidence="1" type="ORF">A3F55_02850</name>
</gene>
<protein>
    <recommendedName>
        <fullName evidence="3">Transcriptional regulator</fullName>
    </recommendedName>
</protein>
<dbReference type="InterPro" id="IPR003735">
    <property type="entry name" value="Metal_Tscrpt_repr"/>
</dbReference>
<organism evidence="1 2">
    <name type="scientific">Candidatus Adlerbacteria bacterium RIFCSPHIGHO2_12_FULL_53_18</name>
    <dbReference type="NCBI Taxonomy" id="1797242"/>
    <lineage>
        <taxon>Bacteria</taxon>
        <taxon>Candidatus Adleribacteriota</taxon>
    </lineage>
</organism>
<dbReference type="GO" id="GO:0045892">
    <property type="term" value="P:negative regulation of DNA-templated transcription"/>
    <property type="evidence" value="ECO:0007669"/>
    <property type="project" value="UniProtKB-ARBA"/>
</dbReference>
<dbReference type="InterPro" id="IPR038390">
    <property type="entry name" value="Metal_Tscrpt_repr_sf"/>
</dbReference>
<evidence type="ECO:0008006" key="3">
    <source>
        <dbReference type="Google" id="ProtNLM"/>
    </source>
</evidence>
<dbReference type="CDD" id="cd10148">
    <property type="entry name" value="CsoR-like_DUF156"/>
    <property type="match status" value="1"/>
</dbReference>